<keyword evidence="7" id="KW-1185">Reference proteome</keyword>
<sequence>MEANSLLGYQAKKTPIHRLSGLTKLLSFLLLSVIGMISYDTRFLLTMALFSLIIFRVARIRYREIVVVLKFIAFFSVLNLLAVYLFAPEYGVTIYGTRHVIFNGVGRYTLTQEQLFYEANLLIKYFVTIPPGLIFLLTTNPSELASSINRIGVSYKFAYAISLALRYIPDIQGDFRTIAKAQQARGNELSGKAPLFQRVRGNLTIAIPLIFASLDRIETISAAMELRRFGKKKGRTWLIAKPLQTADYIALAVVGVLCLGGVALLVLDHGRFYNPFQG</sequence>
<accession>A0ABW1UKR7</accession>
<keyword evidence="3 5" id="KW-1133">Transmembrane helix</keyword>
<dbReference type="PANTHER" id="PTHR33514">
    <property type="entry name" value="PROTEIN ABCI12, CHLOROPLASTIC"/>
    <property type="match status" value="1"/>
</dbReference>
<evidence type="ECO:0000313" key="7">
    <source>
        <dbReference type="Proteomes" id="UP001596310"/>
    </source>
</evidence>
<name>A0ABW1UKR7_9LACO</name>
<protein>
    <submittedName>
        <fullName evidence="6">Energy-coupling factor transporter transmembrane component T family protein</fullName>
    </submittedName>
</protein>
<evidence type="ECO:0000256" key="4">
    <source>
        <dbReference type="ARBA" id="ARBA00023136"/>
    </source>
</evidence>
<proteinExistence type="predicted"/>
<feature type="transmembrane region" description="Helical" evidence="5">
    <location>
        <begin position="21"/>
        <end position="37"/>
    </location>
</feature>
<dbReference type="Pfam" id="PF02361">
    <property type="entry name" value="CbiQ"/>
    <property type="match status" value="1"/>
</dbReference>
<evidence type="ECO:0000256" key="1">
    <source>
        <dbReference type="ARBA" id="ARBA00004141"/>
    </source>
</evidence>
<evidence type="ECO:0000256" key="3">
    <source>
        <dbReference type="ARBA" id="ARBA00022989"/>
    </source>
</evidence>
<reference evidence="7" key="1">
    <citation type="journal article" date="2019" name="Int. J. Syst. Evol. Microbiol.">
        <title>The Global Catalogue of Microorganisms (GCM) 10K type strain sequencing project: providing services to taxonomists for standard genome sequencing and annotation.</title>
        <authorList>
            <consortium name="The Broad Institute Genomics Platform"/>
            <consortium name="The Broad Institute Genome Sequencing Center for Infectious Disease"/>
            <person name="Wu L."/>
            <person name="Ma J."/>
        </authorList>
    </citation>
    <scope>NUCLEOTIDE SEQUENCE [LARGE SCALE GENOMIC DNA]</scope>
    <source>
        <strain evidence="7">CCM 8897</strain>
    </source>
</reference>
<evidence type="ECO:0000313" key="6">
    <source>
        <dbReference type="EMBL" id="MFC6314540.1"/>
    </source>
</evidence>
<organism evidence="6 7">
    <name type="scientific">Lapidilactobacillus achengensis</name>
    <dbReference type="NCBI Taxonomy" id="2486000"/>
    <lineage>
        <taxon>Bacteria</taxon>
        <taxon>Bacillati</taxon>
        <taxon>Bacillota</taxon>
        <taxon>Bacilli</taxon>
        <taxon>Lactobacillales</taxon>
        <taxon>Lactobacillaceae</taxon>
        <taxon>Lapidilactobacillus</taxon>
    </lineage>
</organism>
<dbReference type="Proteomes" id="UP001596310">
    <property type="component" value="Unassembled WGS sequence"/>
</dbReference>
<comment type="subcellular location">
    <subcellularLocation>
        <location evidence="1">Membrane</location>
        <topology evidence="1">Multi-pass membrane protein</topology>
    </subcellularLocation>
</comment>
<evidence type="ECO:0000256" key="5">
    <source>
        <dbReference type="SAM" id="Phobius"/>
    </source>
</evidence>
<comment type="caution">
    <text evidence="6">The sequence shown here is derived from an EMBL/GenBank/DDBJ whole genome shotgun (WGS) entry which is preliminary data.</text>
</comment>
<evidence type="ECO:0000256" key="2">
    <source>
        <dbReference type="ARBA" id="ARBA00022692"/>
    </source>
</evidence>
<keyword evidence="2 5" id="KW-0812">Transmembrane</keyword>
<feature type="transmembrane region" description="Helical" evidence="5">
    <location>
        <begin position="43"/>
        <end position="58"/>
    </location>
</feature>
<dbReference type="CDD" id="cd16914">
    <property type="entry name" value="EcfT"/>
    <property type="match status" value="1"/>
</dbReference>
<feature type="transmembrane region" description="Helical" evidence="5">
    <location>
        <begin position="245"/>
        <end position="267"/>
    </location>
</feature>
<keyword evidence="4 5" id="KW-0472">Membrane</keyword>
<dbReference type="EMBL" id="JBHSSM010000009">
    <property type="protein sequence ID" value="MFC6314540.1"/>
    <property type="molecule type" value="Genomic_DNA"/>
</dbReference>
<dbReference type="PANTHER" id="PTHR33514:SF1">
    <property type="entry name" value="ABC TRANSPORTER PERMEASE"/>
    <property type="match status" value="1"/>
</dbReference>
<feature type="transmembrane region" description="Helical" evidence="5">
    <location>
        <begin position="65"/>
        <end position="87"/>
    </location>
</feature>
<dbReference type="InterPro" id="IPR003339">
    <property type="entry name" value="ABC/ECF_trnsptr_transmembrane"/>
</dbReference>
<dbReference type="RefSeq" id="WP_125601380.1">
    <property type="nucleotide sequence ID" value="NZ_JBHSSM010000009.1"/>
</dbReference>
<gene>
    <name evidence="6" type="ORF">ACFQHW_03040</name>
</gene>